<dbReference type="EMBL" id="NPDX01000007">
    <property type="protein sequence ID" value="PJZ83172.1"/>
    <property type="molecule type" value="Genomic_DNA"/>
</dbReference>
<dbReference type="SUPFAM" id="SSF52540">
    <property type="entry name" value="P-loop containing nucleoside triphosphate hydrolases"/>
    <property type="match status" value="1"/>
</dbReference>
<evidence type="ECO:0000259" key="4">
    <source>
        <dbReference type="PROSITE" id="PS50893"/>
    </source>
</evidence>
<dbReference type="InterPro" id="IPR017871">
    <property type="entry name" value="ABC_transporter-like_CS"/>
</dbReference>
<dbReference type="InterPro" id="IPR027417">
    <property type="entry name" value="P-loop_NTPase"/>
</dbReference>
<dbReference type="GO" id="GO:0016887">
    <property type="term" value="F:ATP hydrolysis activity"/>
    <property type="evidence" value="ECO:0007669"/>
    <property type="project" value="InterPro"/>
</dbReference>
<evidence type="ECO:0000256" key="2">
    <source>
        <dbReference type="ARBA" id="ARBA00022741"/>
    </source>
</evidence>
<dbReference type="PANTHER" id="PTHR42711">
    <property type="entry name" value="ABC TRANSPORTER ATP-BINDING PROTEIN"/>
    <property type="match status" value="1"/>
</dbReference>
<organism evidence="5 6">
    <name type="scientific">Leptospira harrisiae</name>
    <dbReference type="NCBI Taxonomy" id="2023189"/>
    <lineage>
        <taxon>Bacteria</taxon>
        <taxon>Pseudomonadati</taxon>
        <taxon>Spirochaetota</taxon>
        <taxon>Spirochaetia</taxon>
        <taxon>Leptospirales</taxon>
        <taxon>Leptospiraceae</taxon>
        <taxon>Leptospira</taxon>
    </lineage>
</organism>
<protein>
    <submittedName>
        <fullName evidence="5">ABC transporter ATP-binding protein</fullName>
    </submittedName>
</protein>
<evidence type="ECO:0000256" key="1">
    <source>
        <dbReference type="ARBA" id="ARBA00022448"/>
    </source>
</evidence>
<keyword evidence="2" id="KW-0547">Nucleotide-binding</keyword>
<dbReference type="Pfam" id="PF00005">
    <property type="entry name" value="ABC_tran"/>
    <property type="match status" value="1"/>
</dbReference>
<proteinExistence type="predicted"/>
<gene>
    <name evidence="5" type="ORF">CH364_18010</name>
</gene>
<dbReference type="GO" id="GO:0005524">
    <property type="term" value="F:ATP binding"/>
    <property type="evidence" value="ECO:0007669"/>
    <property type="project" value="UniProtKB-KW"/>
</dbReference>
<dbReference type="PANTHER" id="PTHR42711:SF17">
    <property type="entry name" value="ABC TRANSPORTER ATP-BINDING PROTEIN"/>
    <property type="match status" value="1"/>
</dbReference>
<dbReference type="SMART" id="SM00382">
    <property type="entry name" value="AAA"/>
    <property type="match status" value="1"/>
</dbReference>
<name>A0A2N0AFV5_9LEPT</name>
<evidence type="ECO:0000313" key="5">
    <source>
        <dbReference type="EMBL" id="PJZ83172.1"/>
    </source>
</evidence>
<comment type="caution">
    <text evidence="5">The sequence shown here is derived from an EMBL/GenBank/DDBJ whole genome shotgun (WGS) entry which is preliminary data.</text>
</comment>
<keyword evidence="6" id="KW-1185">Reference proteome</keyword>
<keyword evidence="1" id="KW-0813">Transport</keyword>
<sequence length="260" mass="28650">MSEVIRFDSVSFVRNDKKILDKVHFSLNKGDSLAIIGRNGAGKTTLINLLFGYSWPTTGSISAFGETYGETPMAPLQNRIGMVQPGHQETLLQRLTTIEMVLTGVIGTLGLYKDPTKEQENTAESLLTSIGLGHKKSQTYSTLSSGEKMKVLLLRAFGVGKEILVLDEPTATLDITARTDFGKSLSQLKSNNPNLTRILITHRIEEIPEDFSKVLLLKEGKVISFGKKSEVLTDKNLSDLYDLNLQVDQKKGQYSVTVLS</sequence>
<dbReference type="RefSeq" id="WP_100744175.1">
    <property type="nucleotide sequence ID" value="NZ_NPDW01000002.1"/>
</dbReference>
<reference evidence="5 6" key="1">
    <citation type="submission" date="2017-07" db="EMBL/GenBank/DDBJ databases">
        <title>Leptospira spp. isolated from tropical soils.</title>
        <authorList>
            <person name="Thibeaux R."/>
            <person name="Iraola G."/>
            <person name="Ferres I."/>
            <person name="Bierque E."/>
            <person name="Girault D."/>
            <person name="Soupe-Gilbert M.-E."/>
            <person name="Picardeau M."/>
            <person name="Goarant C."/>
        </authorList>
    </citation>
    <scope>NUCLEOTIDE SEQUENCE [LARGE SCALE GENOMIC DNA]</scope>
    <source>
        <strain evidence="5 6">FH2-B-A1</strain>
    </source>
</reference>
<dbReference type="AlphaFoldDB" id="A0A2N0AFV5"/>
<dbReference type="PROSITE" id="PS00211">
    <property type="entry name" value="ABC_TRANSPORTER_1"/>
    <property type="match status" value="1"/>
</dbReference>
<keyword evidence="3 5" id="KW-0067">ATP-binding</keyword>
<evidence type="ECO:0000313" key="6">
    <source>
        <dbReference type="Proteomes" id="UP000232145"/>
    </source>
</evidence>
<dbReference type="OrthoDB" id="9789994at2"/>
<evidence type="ECO:0000256" key="3">
    <source>
        <dbReference type="ARBA" id="ARBA00022840"/>
    </source>
</evidence>
<dbReference type="InterPro" id="IPR003439">
    <property type="entry name" value="ABC_transporter-like_ATP-bd"/>
</dbReference>
<dbReference type="InterPro" id="IPR050763">
    <property type="entry name" value="ABC_transporter_ATP-binding"/>
</dbReference>
<dbReference type="Gene3D" id="3.40.50.300">
    <property type="entry name" value="P-loop containing nucleotide triphosphate hydrolases"/>
    <property type="match status" value="1"/>
</dbReference>
<feature type="domain" description="ABC transporter" evidence="4">
    <location>
        <begin position="5"/>
        <end position="244"/>
    </location>
</feature>
<dbReference type="Proteomes" id="UP000232145">
    <property type="component" value="Unassembled WGS sequence"/>
</dbReference>
<dbReference type="InterPro" id="IPR003593">
    <property type="entry name" value="AAA+_ATPase"/>
</dbReference>
<accession>A0A2N0AFV5</accession>
<dbReference type="PROSITE" id="PS50893">
    <property type="entry name" value="ABC_TRANSPORTER_2"/>
    <property type="match status" value="1"/>
</dbReference>